<dbReference type="PROSITE" id="PS00198">
    <property type="entry name" value="4FE4S_FER_1"/>
    <property type="match status" value="1"/>
</dbReference>
<evidence type="ECO:0000256" key="2">
    <source>
        <dbReference type="ARBA" id="ARBA00022723"/>
    </source>
</evidence>
<dbReference type="PROSITE" id="PS51379">
    <property type="entry name" value="4FE4S_FER_2"/>
    <property type="match status" value="2"/>
</dbReference>
<comment type="caution">
    <text evidence="8">The sequence shown here is derived from an EMBL/GenBank/DDBJ whole genome shotgun (WGS) entry which is preliminary data.</text>
</comment>
<evidence type="ECO:0000313" key="8">
    <source>
        <dbReference type="EMBL" id="MBD7938756.1"/>
    </source>
</evidence>
<sequence>MNALLWVNLIATILVIAYALSLFAYLLKTRYEYIKLGKKTAFDNNVKERMNKIWVNVFGQKKLLKDKKSGAIHVMFFYGFILVQFGAIDFIIKGISPGSHLPLGPLYPGFTFFQEIVTLMILVAVIWAFHRRYVEKLVRLKRGFKSGIVLIFIGGLMLSVLLGNGMSMIWHGHDPVWTEPVASLFAIALSWIGETASIVVFYVSWWIHLLFLLAFLVYIPQSKHAHLIAGPVNVYFNRLDNPGKLKPIDFEDESQETFGVGHIEEFSQLQMIDFYACVECGRCTNMCPATGTGKMLSPMDLIIKLRDHLTFHGAAVTRKQPWVPTFAFSNTKGNQIALAAGAEGAEEAAASLAYSPSLIGEVITEEEIWACTTCRNCEDQCPVMNEHVDKIIDLRRYLVLTEGKMDADAQRAMTNIERQGNPWGLNRKEREDWRSLREDVHVPTVKEMKKADESYEYLFWVGAMGSYDNRSQKIALSFARLLNEAGVKFAILGNKEKNSGDTPRRLGNEFLFQELATKNIEEFEKNEVKKIVTIDPHAYNIFKNEYPDFGLKAEVYHHTEVLAKLVKDGVLKPQYAVEETITFHDSCYLGRYNEVYDPPREILKSISGVKLIEMERNREKGMCCGAGGGLMWMEEETGNRVNVSRTEQALAVNPTVISSGCPYCLTMLSDGTKAKEVEENVQTYDVAELLEKAVIGEQTLAS</sequence>
<keyword evidence="1" id="KW-0004">4Fe-4S</keyword>
<evidence type="ECO:0000256" key="6">
    <source>
        <dbReference type="SAM" id="Phobius"/>
    </source>
</evidence>
<dbReference type="InterPro" id="IPR004017">
    <property type="entry name" value="Cys_rich_dom"/>
</dbReference>
<keyword evidence="2" id="KW-0479">Metal-binding</keyword>
<keyword evidence="4" id="KW-0408">Iron</keyword>
<feature type="domain" description="4Fe-4S ferredoxin-type" evidence="7">
    <location>
        <begin position="360"/>
        <end position="391"/>
    </location>
</feature>
<dbReference type="SUPFAM" id="SSF46548">
    <property type="entry name" value="alpha-helical ferredoxin"/>
    <property type="match status" value="1"/>
</dbReference>
<gene>
    <name evidence="8" type="ORF">H9655_17105</name>
</gene>
<dbReference type="Gene3D" id="1.20.950.20">
    <property type="entry name" value="Transmembrane di-heme cytochromes, Chain C"/>
    <property type="match status" value="1"/>
</dbReference>
<dbReference type="InterPro" id="IPR017896">
    <property type="entry name" value="4Fe4S_Fe-S-bd"/>
</dbReference>
<evidence type="ECO:0000259" key="7">
    <source>
        <dbReference type="PROSITE" id="PS51379"/>
    </source>
</evidence>
<dbReference type="InterPro" id="IPR009051">
    <property type="entry name" value="Helical_ferredxn"/>
</dbReference>
<protein>
    <submittedName>
        <fullName evidence="8">(Fe-S)-binding protein</fullName>
    </submittedName>
</protein>
<dbReference type="InterPro" id="IPR017900">
    <property type="entry name" value="4Fe4S_Fe_S_CS"/>
</dbReference>
<reference evidence="8 9" key="1">
    <citation type="submission" date="2020-08" db="EMBL/GenBank/DDBJ databases">
        <title>A Genomic Blueprint of the Chicken Gut Microbiome.</title>
        <authorList>
            <person name="Gilroy R."/>
            <person name="Ravi A."/>
            <person name="Getino M."/>
            <person name="Pursley I."/>
            <person name="Horton D.L."/>
            <person name="Alikhan N.-F."/>
            <person name="Baker D."/>
            <person name="Gharbi K."/>
            <person name="Hall N."/>
            <person name="Watson M."/>
            <person name="Adriaenssens E.M."/>
            <person name="Foster-Nyarko E."/>
            <person name="Jarju S."/>
            <person name="Secka A."/>
            <person name="Antonio M."/>
            <person name="Oren A."/>
            <person name="Chaudhuri R."/>
            <person name="La Ragione R.M."/>
            <person name="Hildebrand F."/>
            <person name="Pallen M.J."/>
        </authorList>
    </citation>
    <scope>NUCLEOTIDE SEQUENCE [LARGE SCALE GENOMIC DNA]</scope>
    <source>
        <strain evidence="8 9">Sa5YUA1</strain>
    </source>
</reference>
<organism evidence="8 9">
    <name type="scientific">Cytobacillus stercorigallinarum</name>
    <dbReference type="NCBI Taxonomy" id="2762240"/>
    <lineage>
        <taxon>Bacteria</taxon>
        <taxon>Bacillati</taxon>
        <taxon>Bacillota</taxon>
        <taxon>Bacilli</taxon>
        <taxon>Bacillales</taxon>
        <taxon>Bacillaceae</taxon>
        <taxon>Cytobacillus</taxon>
    </lineage>
</organism>
<feature type="transmembrane region" description="Helical" evidence="6">
    <location>
        <begin position="149"/>
        <end position="170"/>
    </location>
</feature>
<dbReference type="InterPro" id="IPR036197">
    <property type="entry name" value="NarG-like_sf"/>
</dbReference>
<keyword evidence="9" id="KW-1185">Reference proteome</keyword>
<feature type="transmembrane region" description="Helical" evidence="6">
    <location>
        <begin position="199"/>
        <end position="219"/>
    </location>
</feature>
<feature type="transmembrane region" description="Helical" evidence="6">
    <location>
        <begin position="71"/>
        <end position="92"/>
    </location>
</feature>
<dbReference type="Proteomes" id="UP000657931">
    <property type="component" value="Unassembled WGS sequence"/>
</dbReference>
<feature type="transmembrane region" description="Helical" evidence="6">
    <location>
        <begin position="176"/>
        <end position="192"/>
    </location>
</feature>
<dbReference type="EMBL" id="JACSQT010000009">
    <property type="protein sequence ID" value="MBD7938756.1"/>
    <property type="molecule type" value="Genomic_DNA"/>
</dbReference>
<keyword evidence="3" id="KW-0560">Oxidoreductase</keyword>
<dbReference type="Pfam" id="PF13183">
    <property type="entry name" value="Fer4_8"/>
    <property type="match status" value="1"/>
</dbReference>
<keyword evidence="6" id="KW-0812">Transmembrane</keyword>
<dbReference type="PANTHER" id="PTHR43255:SF1">
    <property type="entry name" value="IRON-SULFUR-BINDING OXIDOREDUCTASE FADF-RELATED"/>
    <property type="match status" value="1"/>
</dbReference>
<dbReference type="InterPro" id="IPR051460">
    <property type="entry name" value="HdrC_iron-sulfur_subunit"/>
</dbReference>
<proteinExistence type="predicted"/>
<feature type="transmembrane region" description="Helical" evidence="6">
    <location>
        <begin position="112"/>
        <end position="129"/>
    </location>
</feature>
<dbReference type="Gene3D" id="1.10.1060.10">
    <property type="entry name" value="Alpha-helical ferredoxin"/>
    <property type="match status" value="1"/>
</dbReference>
<feature type="domain" description="4Fe-4S ferredoxin-type" evidence="7">
    <location>
        <begin position="268"/>
        <end position="298"/>
    </location>
</feature>
<accession>A0ABR8QT87</accession>
<dbReference type="RefSeq" id="WP_191816286.1">
    <property type="nucleotide sequence ID" value="NZ_JACSQT010000009.1"/>
</dbReference>
<evidence type="ECO:0000256" key="5">
    <source>
        <dbReference type="ARBA" id="ARBA00023014"/>
    </source>
</evidence>
<dbReference type="Pfam" id="PF02754">
    <property type="entry name" value="CCG"/>
    <property type="match status" value="2"/>
</dbReference>
<feature type="transmembrane region" description="Helical" evidence="6">
    <location>
        <begin position="6"/>
        <end position="27"/>
    </location>
</feature>
<evidence type="ECO:0000256" key="4">
    <source>
        <dbReference type="ARBA" id="ARBA00023004"/>
    </source>
</evidence>
<evidence type="ECO:0000313" key="9">
    <source>
        <dbReference type="Proteomes" id="UP000657931"/>
    </source>
</evidence>
<name>A0ABR8QT87_9BACI</name>
<keyword evidence="6" id="KW-1133">Transmembrane helix</keyword>
<keyword evidence="6" id="KW-0472">Membrane</keyword>
<evidence type="ECO:0000256" key="3">
    <source>
        <dbReference type="ARBA" id="ARBA00023002"/>
    </source>
</evidence>
<dbReference type="PANTHER" id="PTHR43255">
    <property type="entry name" value="IRON-SULFUR-BINDING OXIDOREDUCTASE FADF-RELATED-RELATED"/>
    <property type="match status" value="1"/>
</dbReference>
<evidence type="ECO:0000256" key="1">
    <source>
        <dbReference type="ARBA" id="ARBA00022485"/>
    </source>
</evidence>
<keyword evidence="5" id="KW-0411">Iron-sulfur</keyword>
<dbReference type="SUPFAM" id="SSF103501">
    <property type="entry name" value="Respiratory nitrate reductase 1 gamma chain"/>
    <property type="match status" value="1"/>
</dbReference>